<feature type="region of interest" description="Disordered" evidence="1">
    <location>
        <begin position="59"/>
        <end position="149"/>
    </location>
</feature>
<feature type="compositionally biased region" description="Polar residues" evidence="1">
    <location>
        <begin position="59"/>
        <end position="68"/>
    </location>
</feature>
<organism evidence="2 3">
    <name type="scientific">Plasmodium vinckei vinckei</name>
    <dbReference type="NCBI Taxonomy" id="54757"/>
    <lineage>
        <taxon>Eukaryota</taxon>
        <taxon>Sar</taxon>
        <taxon>Alveolata</taxon>
        <taxon>Apicomplexa</taxon>
        <taxon>Aconoidasida</taxon>
        <taxon>Haemosporida</taxon>
        <taxon>Plasmodiidae</taxon>
        <taxon>Plasmodium</taxon>
        <taxon>Plasmodium (Vinckeia)</taxon>
    </lineage>
</organism>
<dbReference type="EMBL" id="KL446953">
    <property type="protein sequence ID" value="KEG00957.1"/>
    <property type="molecule type" value="Genomic_DNA"/>
</dbReference>
<evidence type="ECO:0000313" key="2">
    <source>
        <dbReference type="EMBL" id="KEG00957.1"/>
    </source>
</evidence>
<feature type="compositionally biased region" description="Low complexity" evidence="1">
    <location>
        <begin position="122"/>
        <end position="134"/>
    </location>
</feature>
<evidence type="ECO:0008006" key="4">
    <source>
        <dbReference type="Google" id="ProtNLM"/>
    </source>
</evidence>
<proteinExistence type="predicted"/>
<reference evidence="2 3" key="1">
    <citation type="submission" date="2013-02" db="EMBL/GenBank/DDBJ databases">
        <title>The Genome Sequence of Plasmodium vinckei vinckei.</title>
        <authorList>
            <consortium name="The Broad Institute Genome Sequencing Platform"/>
            <consortium name="The Broad Institute Genome Sequencing Center for Infectious Disease"/>
            <person name="Neafsey D."/>
            <person name="Cheeseman I."/>
            <person name="Volkman S."/>
            <person name="Adams J."/>
            <person name="Walker B."/>
            <person name="Young S.K."/>
            <person name="Zeng Q."/>
            <person name="Gargeya S."/>
            <person name="Fitzgerald M."/>
            <person name="Haas B."/>
            <person name="Abouelleil A."/>
            <person name="Alvarado L."/>
            <person name="Arachchi H.M."/>
            <person name="Berlin A.M."/>
            <person name="Chapman S.B."/>
            <person name="Dewar J."/>
            <person name="Goldberg J."/>
            <person name="Griggs A."/>
            <person name="Gujja S."/>
            <person name="Hansen M."/>
            <person name="Howarth C."/>
            <person name="Imamovic A."/>
            <person name="Larimer J."/>
            <person name="McCowan C."/>
            <person name="Murphy C."/>
            <person name="Neiman D."/>
            <person name="Pearson M."/>
            <person name="Priest M."/>
            <person name="Roberts A."/>
            <person name="Saif S."/>
            <person name="Shea T."/>
            <person name="Sisk P."/>
            <person name="Sykes S."/>
            <person name="Wortman J."/>
            <person name="Nusbaum C."/>
            <person name="Birren B."/>
        </authorList>
    </citation>
    <scope>NUCLEOTIDE SEQUENCE [LARGE SCALE GENOMIC DNA]</scope>
    <source>
        <strain evidence="3">vinckei</strain>
    </source>
</reference>
<evidence type="ECO:0000256" key="1">
    <source>
        <dbReference type="SAM" id="MobiDB-lite"/>
    </source>
</evidence>
<feature type="compositionally biased region" description="Polar residues" evidence="1">
    <location>
        <begin position="104"/>
        <end position="121"/>
    </location>
</feature>
<dbReference type="AlphaFoldDB" id="A0A081IB99"/>
<feature type="compositionally biased region" description="Low complexity" evidence="1">
    <location>
        <begin position="77"/>
        <end position="103"/>
    </location>
</feature>
<protein>
    <recommendedName>
        <fullName evidence="4">PIR protein CIR protein</fullName>
    </recommendedName>
</protein>
<dbReference type="Proteomes" id="UP000030681">
    <property type="component" value="Unassembled WGS sequence"/>
</dbReference>
<evidence type="ECO:0000313" key="3">
    <source>
        <dbReference type="Proteomes" id="UP000030681"/>
    </source>
</evidence>
<name>A0A081IB99_PLAVN</name>
<sequence>MFKKYFLIIYTYSSTVDNIKHAYDKTVDSVTNAYTTSTNYISGAVNSITTQFNPFGTSQLGDNQSGFNSIGGVVDTSDSSQSQSPSPKSIDSQISTTIIQQITPTDRNILSQTPPSGQDTLGSSGTGPSITGSGIANGTIVKVNETPSI</sequence>
<gene>
    <name evidence="2" type="ORF">YYE_03990</name>
</gene>
<accession>A0A081IB99</accession>